<dbReference type="EMBL" id="HBUF01071414">
    <property type="protein sequence ID" value="CAG6629649.1"/>
    <property type="molecule type" value="Transcribed_RNA"/>
</dbReference>
<reference evidence="6" key="1">
    <citation type="submission" date="2021-05" db="EMBL/GenBank/DDBJ databases">
        <authorList>
            <person name="Alioto T."/>
            <person name="Alioto T."/>
            <person name="Gomez Garrido J."/>
        </authorList>
    </citation>
    <scope>NUCLEOTIDE SEQUENCE</scope>
</reference>
<evidence type="ECO:0000313" key="6">
    <source>
        <dbReference type="EMBL" id="CAG6629649.1"/>
    </source>
</evidence>
<evidence type="ECO:0000256" key="2">
    <source>
        <dbReference type="ARBA" id="ARBA00022771"/>
    </source>
</evidence>
<sequence>MATQKLKPCALYEGYKFVIHHKHVDETERWRCSKRGCPAYLKLQSELLIDKNSKHNHPKPSQNTLRRQMLNGKLKRKALEQSLDQPGGNLISEELKECEIKTLSRQDVRCLKKSIMRIRTKKRSRPGTLQADSSPVVPPNNNDTCLFILPD</sequence>
<evidence type="ECO:0000256" key="4">
    <source>
        <dbReference type="SAM" id="MobiDB-lite"/>
    </source>
</evidence>
<evidence type="ECO:0000256" key="3">
    <source>
        <dbReference type="ARBA" id="ARBA00022833"/>
    </source>
</evidence>
<dbReference type="Pfam" id="PF04500">
    <property type="entry name" value="FLYWCH"/>
    <property type="match status" value="1"/>
</dbReference>
<protein>
    <recommendedName>
        <fullName evidence="5">FLYWCH-type domain-containing protein</fullName>
    </recommendedName>
</protein>
<dbReference type="AlphaFoldDB" id="A0A8D8QD79"/>
<name>A0A8D8QD79_9HEMI</name>
<keyword evidence="1" id="KW-0479">Metal-binding</keyword>
<keyword evidence="3" id="KW-0862">Zinc</keyword>
<dbReference type="GO" id="GO:0008270">
    <property type="term" value="F:zinc ion binding"/>
    <property type="evidence" value="ECO:0007669"/>
    <property type="project" value="UniProtKB-KW"/>
</dbReference>
<proteinExistence type="predicted"/>
<evidence type="ECO:0000256" key="1">
    <source>
        <dbReference type="ARBA" id="ARBA00022723"/>
    </source>
</evidence>
<dbReference type="EMBL" id="HBUF01071415">
    <property type="protein sequence ID" value="CAG6629650.1"/>
    <property type="molecule type" value="Transcribed_RNA"/>
</dbReference>
<accession>A0A8D8QD79</accession>
<feature type="domain" description="FLYWCH-type" evidence="5">
    <location>
        <begin position="2"/>
        <end position="57"/>
    </location>
</feature>
<evidence type="ECO:0000259" key="5">
    <source>
        <dbReference type="Pfam" id="PF04500"/>
    </source>
</evidence>
<feature type="region of interest" description="Disordered" evidence="4">
    <location>
        <begin position="121"/>
        <end position="143"/>
    </location>
</feature>
<dbReference type="Gene3D" id="2.20.25.240">
    <property type="match status" value="1"/>
</dbReference>
<dbReference type="InterPro" id="IPR007588">
    <property type="entry name" value="Znf_FLYWCH"/>
</dbReference>
<organism evidence="6">
    <name type="scientific">Cacopsylla melanoneura</name>
    <dbReference type="NCBI Taxonomy" id="428564"/>
    <lineage>
        <taxon>Eukaryota</taxon>
        <taxon>Metazoa</taxon>
        <taxon>Ecdysozoa</taxon>
        <taxon>Arthropoda</taxon>
        <taxon>Hexapoda</taxon>
        <taxon>Insecta</taxon>
        <taxon>Pterygota</taxon>
        <taxon>Neoptera</taxon>
        <taxon>Paraneoptera</taxon>
        <taxon>Hemiptera</taxon>
        <taxon>Sternorrhyncha</taxon>
        <taxon>Psylloidea</taxon>
        <taxon>Psyllidae</taxon>
        <taxon>Psyllinae</taxon>
        <taxon>Cacopsylla</taxon>
    </lineage>
</organism>
<keyword evidence="2" id="KW-0863">Zinc-finger</keyword>